<dbReference type="EMBL" id="WUBJ01000004">
    <property type="protein sequence ID" value="MWV56179.1"/>
    <property type="molecule type" value="Genomic_DNA"/>
</dbReference>
<dbReference type="RefSeq" id="WP_154608161.1">
    <property type="nucleotide sequence ID" value="NZ_CP072115.1"/>
</dbReference>
<dbReference type="InterPro" id="IPR011330">
    <property type="entry name" value="Glyco_hydro/deAcase_b/a-brl"/>
</dbReference>
<dbReference type="Pfam" id="PF18627">
    <property type="entry name" value="PgdA_N"/>
    <property type="match status" value="1"/>
</dbReference>
<comment type="caution">
    <text evidence="5">The sequence shown here is derived from an EMBL/GenBank/DDBJ whole genome shotgun (WGS) entry which is preliminary data.</text>
</comment>
<name>A0A6I4R9L8_9STRE</name>
<dbReference type="Pfam" id="PF01522">
    <property type="entry name" value="Polysacc_deac_1"/>
    <property type="match status" value="1"/>
</dbReference>
<dbReference type="InterPro" id="IPR040802">
    <property type="entry name" value="PgdA_N"/>
</dbReference>
<dbReference type="GO" id="GO:0016020">
    <property type="term" value="C:membrane"/>
    <property type="evidence" value="ECO:0007669"/>
    <property type="project" value="TreeGrafter"/>
</dbReference>
<organism evidence="5 7">
    <name type="scientific">Streptococcus zhangguiae</name>
    <dbReference type="NCBI Taxonomy" id="2664091"/>
    <lineage>
        <taxon>Bacteria</taxon>
        <taxon>Bacillati</taxon>
        <taxon>Bacillota</taxon>
        <taxon>Bacilli</taxon>
        <taxon>Lactobacillales</taxon>
        <taxon>Streptococcaceae</taxon>
        <taxon>Streptococcus</taxon>
    </lineage>
</organism>
<proteinExistence type="predicted"/>
<dbReference type="InterPro" id="IPR002509">
    <property type="entry name" value="NODB_dom"/>
</dbReference>
<evidence type="ECO:0000259" key="3">
    <source>
        <dbReference type="PROSITE" id="PS51677"/>
    </source>
</evidence>
<dbReference type="EMBL" id="WLCG01000004">
    <property type="protein sequence ID" value="MTB64192.1"/>
    <property type="molecule type" value="Genomic_DNA"/>
</dbReference>
<dbReference type="GO" id="GO:0005975">
    <property type="term" value="P:carbohydrate metabolic process"/>
    <property type="evidence" value="ECO:0007669"/>
    <property type="project" value="InterPro"/>
</dbReference>
<dbReference type="GO" id="GO:0016810">
    <property type="term" value="F:hydrolase activity, acting on carbon-nitrogen (but not peptide) bonds"/>
    <property type="evidence" value="ECO:0007669"/>
    <property type="project" value="InterPro"/>
</dbReference>
<accession>A0A6I4R9L8</accession>
<keyword evidence="1" id="KW-0479">Metal-binding</keyword>
<keyword evidence="2" id="KW-0378">Hydrolase</keyword>
<protein>
    <submittedName>
        <fullName evidence="5">Polysaccharide deacetylase family protein</fullName>
    </submittedName>
</protein>
<sequence length="465" mass="51770">MKKGMILIVVNLVLLGLVAMLGMKAFTYFQDQKIARFISEKQTTILNKQDYVIQSGNIDTTHVEAGIPKDSNGQVNAVFKEKIEAYVAEKVGTKKPSGKIKELFFVSVKDVNTNFSGVEAKQIQSERYHVHTFSISSAESETGGTVLVTKDNQPFTLETFVADSQSLKAAFSAQLKSDLAAKQLAEADIEKMVAQFEASNLANYPFVYQQSQLIIDLPEKEFQVKQLALPIATIFGIVKEEFLASEDQQAYATYQAEEEAKKHQKRIALTFDDGPSAITTPQVLDILKKYKAKATFFVLGQNIAGNEELLKRIVAEGHEVASHTWDHADLRTLSGDQVKQEMDQTREAIQKVIGQEPKMMRPPYGSVNQAVMSVMQLPVIYWSVDSKDWQSRNATSILGEVKACTYPGSIILMHDIHQPTVDSLTSVLEFLLGEGYEPVTVSELLGKNLNPQLIYYDQQSSRPGE</sequence>
<keyword evidence="6" id="KW-1185">Reference proteome</keyword>
<feature type="domain" description="NodB homology" evidence="3">
    <location>
        <begin position="265"/>
        <end position="439"/>
    </location>
</feature>
<dbReference type="Gene3D" id="3.20.20.370">
    <property type="entry name" value="Glycoside hydrolase/deacetylase"/>
    <property type="match status" value="1"/>
</dbReference>
<dbReference type="AlphaFoldDB" id="A0A6I4R9L8"/>
<reference evidence="5 7" key="1">
    <citation type="submission" date="2019-10" db="EMBL/GenBank/DDBJ databases">
        <title>Streptococcis sp, isolated from the respiratory tract of Marmot.</title>
        <authorList>
            <person name="Zhang G."/>
        </authorList>
    </citation>
    <scope>NUCLEOTIDE SEQUENCE [LARGE SCALE GENOMIC DNA]</scope>
    <source>
        <strain evidence="7">zg-70</strain>
        <strain evidence="5">Zg-70</strain>
    </source>
</reference>
<evidence type="ECO:0000256" key="1">
    <source>
        <dbReference type="ARBA" id="ARBA00022723"/>
    </source>
</evidence>
<dbReference type="Gene3D" id="3.90.640.30">
    <property type="match status" value="1"/>
</dbReference>
<evidence type="ECO:0000256" key="2">
    <source>
        <dbReference type="ARBA" id="ARBA00022801"/>
    </source>
</evidence>
<dbReference type="PANTHER" id="PTHR10587">
    <property type="entry name" value="GLYCOSYL TRANSFERASE-RELATED"/>
    <property type="match status" value="1"/>
</dbReference>
<gene>
    <name evidence="4" type="ORF">GGG87_04135</name>
    <name evidence="5" type="ORF">GGH11_04170</name>
</gene>
<evidence type="ECO:0000313" key="4">
    <source>
        <dbReference type="EMBL" id="MTB64192.1"/>
    </source>
</evidence>
<dbReference type="Proteomes" id="UP000435423">
    <property type="component" value="Unassembled WGS sequence"/>
</dbReference>
<dbReference type="PROSITE" id="PS51677">
    <property type="entry name" value="NODB"/>
    <property type="match status" value="1"/>
</dbReference>
<dbReference type="SUPFAM" id="SSF88713">
    <property type="entry name" value="Glycoside hydrolase/deacetylase"/>
    <property type="match status" value="1"/>
</dbReference>
<evidence type="ECO:0000313" key="6">
    <source>
        <dbReference type="Proteomes" id="UP000435060"/>
    </source>
</evidence>
<evidence type="ECO:0000313" key="5">
    <source>
        <dbReference type="EMBL" id="MWV56179.1"/>
    </source>
</evidence>
<dbReference type="GO" id="GO:0046872">
    <property type="term" value="F:metal ion binding"/>
    <property type="evidence" value="ECO:0007669"/>
    <property type="project" value="UniProtKB-KW"/>
</dbReference>
<dbReference type="Proteomes" id="UP000435060">
    <property type="component" value="Unassembled WGS sequence"/>
</dbReference>
<dbReference type="Gene3D" id="3.30.565.50">
    <property type="match status" value="1"/>
</dbReference>
<dbReference type="CDD" id="cd10954">
    <property type="entry name" value="CE4_CtAXE_like"/>
    <property type="match status" value="1"/>
</dbReference>
<reference evidence="4 6" key="2">
    <citation type="submission" date="2019-11" db="EMBL/GenBank/DDBJ databases">
        <title>Streptococcis sp. isolated from the respiratory tract of Marmot.</title>
        <authorList>
            <person name="Zhang G."/>
        </authorList>
    </citation>
    <scope>NUCLEOTIDE SEQUENCE [LARGE SCALE GENOMIC DNA]</scope>
    <source>
        <strain evidence="4">Zg-86</strain>
        <strain evidence="6">zg-86</strain>
    </source>
</reference>
<dbReference type="PANTHER" id="PTHR10587:SF133">
    <property type="entry name" value="CHITIN DEACETYLASE 1-RELATED"/>
    <property type="match status" value="1"/>
</dbReference>
<dbReference type="InterPro" id="IPR050248">
    <property type="entry name" value="Polysacc_deacetylase_ArnD"/>
</dbReference>
<dbReference type="SUPFAM" id="SSF144015">
    <property type="entry name" value="Peptidoglycan deacetylase N-terminal noncatalytic region"/>
    <property type="match status" value="1"/>
</dbReference>
<evidence type="ECO:0000313" key="7">
    <source>
        <dbReference type="Proteomes" id="UP000435423"/>
    </source>
</evidence>